<keyword evidence="4" id="KW-0819">tRNA processing</keyword>
<dbReference type="InterPro" id="IPR036236">
    <property type="entry name" value="Znf_C2H2_sf"/>
</dbReference>
<evidence type="ECO:0000256" key="6">
    <source>
        <dbReference type="ARBA" id="ARBA00022737"/>
    </source>
</evidence>
<organism evidence="18 19">
    <name type="scientific">Tetrapisispora phaffii (strain ATCC 24235 / CBS 4417 / NBRC 1672 / NRRL Y-8282 / UCD 70-5)</name>
    <name type="common">Yeast</name>
    <name type="synonym">Fabospora phaffii</name>
    <dbReference type="NCBI Taxonomy" id="1071381"/>
    <lineage>
        <taxon>Eukaryota</taxon>
        <taxon>Fungi</taxon>
        <taxon>Dikarya</taxon>
        <taxon>Ascomycota</taxon>
        <taxon>Saccharomycotina</taxon>
        <taxon>Saccharomycetes</taxon>
        <taxon>Saccharomycetales</taxon>
        <taxon>Saccharomycetaceae</taxon>
        <taxon>Tetrapisispora</taxon>
    </lineage>
</organism>
<dbReference type="OrthoDB" id="9439903at2759"/>
<keyword evidence="3" id="KW-1003">Cell membrane</keyword>
<evidence type="ECO:0000256" key="14">
    <source>
        <dbReference type="ARBA" id="ARBA00057128"/>
    </source>
</evidence>
<dbReference type="GO" id="GO:0008033">
    <property type="term" value="P:tRNA processing"/>
    <property type="evidence" value="ECO:0007669"/>
    <property type="project" value="UniProtKB-KW"/>
</dbReference>
<dbReference type="GO" id="GO:0005737">
    <property type="term" value="C:cytoplasm"/>
    <property type="evidence" value="ECO:0007669"/>
    <property type="project" value="EnsemblFungi"/>
</dbReference>
<dbReference type="PANTHER" id="PTHR24396">
    <property type="entry name" value="ZINC FINGER PROTEIN"/>
    <property type="match status" value="1"/>
</dbReference>
<dbReference type="PROSITE" id="PS00028">
    <property type="entry name" value="ZINC_FINGER_C2H2_1"/>
    <property type="match status" value="1"/>
</dbReference>
<keyword evidence="7 16" id="KW-0863">Zinc-finger</keyword>
<dbReference type="FunFam" id="3.30.160.60:FF:002194">
    <property type="entry name" value="STP1p Transcription factor"/>
    <property type="match status" value="1"/>
</dbReference>
<comment type="subunit">
    <text evidence="13">Interacts (via Region II) with SSY5; protease component of the SPS-sensor.</text>
</comment>
<dbReference type="GO" id="GO:0008270">
    <property type="term" value="F:zinc ion binding"/>
    <property type="evidence" value="ECO:0007669"/>
    <property type="project" value="UniProtKB-KW"/>
</dbReference>
<dbReference type="STRING" id="1071381.G8BZ27"/>
<evidence type="ECO:0000256" key="1">
    <source>
        <dbReference type="ARBA" id="ARBA00004123"/>
    </source>
</evidence>
<evidence type="ECO:0000256" key="3">
    <source>
        <dbReference type="ARBA" id="ARBA00022475"/>
    </source>
</evidence>
<evidence type="ECO:0000256" key="9">
    <source>
        <dbReference type="ARBA" id="ARBA00023125"/>
    </source>
</evidence>
<dbReference type="PANTHER" id="PTHR24396:SF19">
    <property type="entry name" value="FI01119P"/>
    <property type="match status" value="1"/>
</dbReference>
<evidence type="ECO:0000256" key="8">
    <source>
        <dbReference type="ARBA" id="ARBA00022833"/>
    </source>
</evidence>
<evidence type="ECO:0000256" key="4">
    <source>
        <dbReference type="ARBA" id="ARBA00022694"/>
    </source>
</evidence>
<evidence type="ECO:0000313" key="19">
    <source>
        <dbReference type="Proteomes" id="UP000005666"/>
    </source>
</evidence>
<dbReference type="GO" id="GO:0005634">
    <property type="term" value="C:nucleus"/>
    <property type="evidence" value="ECO:0007669"/>
    <property type="project" value="UniProtKB-SubCell"/>
</dbReference>
<keyword evidence="11" id="KW-0865">Zymogen</keyword>
<dbReference type="InterPro" id="IPR013087">
    <property type="entry name" value="Znf_C2H2_type"/>
</dbReference>
<dbReference type="AlphaFoldDB" id="G8BZ27"/>
<name>G8BZ27_TETPH</name>
<dbReference type="KEGG" id="tpf:TPHA_0K00210"/>
<dbReference type="SMART" id="SM00355">
    <property type="entry name" value="ZnF_C2H2"/>
    <property type="match status" value="2"/>
</dbReference>
<keyword evidence="10" id="KW-0472">Membrane</keyword>
<dbReference type="SUPFAM" id="SSF57667">
    <property type="entry name" value="beta-beta-alpha zinc fingers"/>
    <property type="match status" value="1"/>
</dbReference>
<dbReference type="RefSeq" id="XP_003687589.1">
    <property type="nucleotide sequence ID" value="XM_003687541.1"/>
</dbReference>
<dbReference type="GeneID" id="11533416"/>
<dbReference type="eggNOG" id="ENOG502S1NP">
    <property type="taxonomic scope" value="Eukaryota"/>
</dbReference>
<protein>
    <recommendedName>
        <fullName evidence="15">Transcription factor STP1</fullName>
    </recommendedName>
</protein>
<feature type="domain" description="C2H2-type" evidence="17">
    <location>
        <begin position="99"/>
        <end position="126"/>
    </location>
</feature>
<keyword evidence="6" id="KW-0677">Repeat</keyword>
<evidence type="ECO:0000256" key="7">
    <source>
        <dbReference type="ARBA" id="ARBA00022771"/>
    </source>
</evidence>
<dbReference type="Gene3D" id="3.30.160.60">
    <property type="entry name" value="Classic Zinc Finger"/>
    <property type="match status" value="1"/>
</dbReference>
<evidence type="ECO:0000256" key="13">
    <source>
        <dbReference type="ARBA" id="ARBA00038616"/>
    </source>
</evidence>
<proteinExistence type="predicted"/>
<dbReference type="EMBL" id="HE612866">
    <property type="protein sequence ID" value="CCE65155.1"/>
    <property type="molecule type" value="Genomic_DNA"/>
</dbReference>
<keyword evidence="19" id="KW-1185">Reference proteome</keyword>
<evidence type="ECO:0000313" key="18">
    <source>
        <dbReference type="EMBL" id="CCE65155.1"/>
    </source>
</evidence>
<dbReference type="Proteomes" id="UP000005666">
    <property type="component" value="Chromosome 11"/>
</dbReference>
<dbReference type="InterPro" id="IPR051643">
    <property type="entry name" value="Transcr_Reg_ZincFinger"/>
</dbReference>
<keyword evidence="5" id="KW-0479">Metal-binding</keyword>
<evidence type="ECO:0000256" key="11">
    <source>
        <dbReference type="ARBA" id="ARBA00023145"/>
    </source>
</evidence>
<gene>
    <name evidence="18" type="primary">TPHA0K00210</name>
    <name evidence="18" type="ordered locus">TPHA_0K00210</name>
</gene>
<reference evidence="18 19" key="1">
    <citation type="journal article" date="2011" name="Proc. Natl. Acad. Sci. U.S.A.">
        <title>Evolutionary erosion of yeast sex chromosomes by mating-type switching accidents.</title>
        <authorList>
            <person name="Gordon J.L."/>
            <person name="Armisen D."/>
            <person name="Proux-Wera E."/>
            <person name="Oheigeartaigh S.S."/>
            <person name="Byrne K.P."/>
            <person name="Wolfe K.H."/>
        </authorList>
    </citation>
    <scope>NUCLEOTIDE SEQUENCE [LARGE SCALE GENOMIC DNA]</scope>
    <source>
        <strain evidence="19">ATCC 24235 / CBS 4417 / NBRC 1672 / NRRL Y-8282 / UCD 70-5</strain>
    </source>
</reference>
<dbReference type="GO" id="GO:0000978">
    <property type="term" value="F:RNA polymerase II cis-regulatory region sequence-specific DNA binding"/>
    <property type="evidence" value="ECO:0007669"/>
    <property type="project" value="EnsemblFungi"/>
</dbReference>
<dbReference type="GO" id="GO:0005886">
    <property type="term" value="C:plasma membrane"/>
    <property type="evidence" value="ECO:0007669"/>
    <property type="project" value="UniProtKB-SubCell"/>
</dbReference>
<comment type="subcellular location">
    <subcellularLocation>
        <location evidence="2">Cell membrane</location>
        <topology evidence="2">Peripheral membrane protein</topology>
        <orientation evidence="2">Cytoplasmic side</orientation>
    </subcellularLocation>
    <subcellularLocation>
        <location evidence="1">Nucleus</location>
    </subcellularLocation>
</comment>
<keyword evidence="12" id="KW-0539">Nucleus</keyword>
<keyword evidence="8" id="KW-0862">Zinc</keyword>
<accession>G8BZ27</accession>
<evidence type="ECO:0000256" key="12">
    <source>
        <dbReference type="ARBA" id="ARBA00023242"/>
    </source>
</evidence>
<dbReference type="GO" id="GO:0001228">
    <property type="term" value="F:DNA-binding transcription activator activity, RNA polymerase II-specific"/>
    <property type="evidence" value="ECO:0007669"/>
    <property type="project" value="EnsemblFungi"/>
</dbReference>
<evidence type="ECO:0000256" key="2">
    <source>
        <dbReference type="ARBA" id="ARBA00004413"/>
    </source>
</evidence>
<keyword evidence="9" id="KW-0238">DNA-binding</keyword>
<evidence type="ECO:0000259" key="17">
    <source>
        <dbReference type="PROSITE" id="PS50157"/>
    </source>
</evidence>
<dbReference type="HOGENOM" id="CLU_025391_0_0_1"/>
<sequence length="481" mass="54384">MTSESAMEEEFMEDAMPMGTVIPTPGANEKEVCDSVDEKTLYNGNQEMMTIDAKKFVYIPETPASAISGTPSSDMKSPSNRSVGSSLSLYSNQKTMGEFVCHYCDAVFRIRGYLTRHIKKHAIQKAFHCPFYNDSASSKLKCHTTGGFSRRDTYKAHLKIRHFMYPTGVKPRDRHKSSGYCSQCGEFFKTTERWVETHIESGNCKGLPEGYLKTFECEKKSGGIRMIKTSTGHSRFISTAQSMVDPKILLNKDALEAMAIVANNSEKKHAMSTKYVKSPLSIGSSKINCVKKQSLDERWHSEDKEKKVGEDYTDFISSLEPISEHTAAYSLNESNEKSSFKNNLQSVRATVDNTKSNDPHMKQTAQEAAQELDFLRFSYYENLNPLQSSTTAIINKEIAALYDIKNFSNVPLDLEQCPIFNKLPDNKEPGQLDRSTDKQTIEPDLDYFFVGSLESNSVAEKQLKENEKYLNFYNYMFGSEL</sequence>
<evidence type="ECO:0000256" key="16">
    <source>
        <dbReference type="PROSITE-ProRule" id="PRU00042"/>
    </source>
</evidence>
<evidence type="ECO:0000256" key="5">
    <source>
        <dbReference type="ARBA" id="ARBA00022723"/>
    </source>
</evidence>
<comment type="function">
    <text evidence="14">Transcription factor involved in the regulation of gene expression in response to extracellular amino acid levels. Synthesized as latent cytoplasmic precursor, which, upon a signal initiated by the plasma membrane SPS (SSY1-PTR3-SSY5) amino acid sensor system, becomes proteolytically activated and relocates to the nucleus, where it induces the expression of SPS-sensor-regulated genes, including the amino-acid permeases AGP1, BAP2, BAP3 and GNP1. Binding to promoters is facilitated by DAL81. Involved in the repression of genes subject to nitrogen catabolite repression and genes involved in stress response. Negatively regulated by inner nuclear membrane proteins ASI1, ASI2 and ASI3, which prevent unprocessed precursor forms that escape cytoplasmic anchoring from inducing SPS-sensor-regulated genes. May be involved in pre-tRNA splicing.</text>
</comment>
<dbReference type="PROSITE" id="PS50157">
    <property type="entry name" value="ZINC_FINGER_C2H2_2"/>
    <property type="match status" value="1"/>
</dbReference>
<evidence type="ECO:0000256" key="10">
    <source>
        <dbReference type="ARBA" id="ARBA00023136"/>
    </source>
</evidence>
<evidence type="ECO:0000256" key="15">
    <source>
        <dbReference type="ARBA" id="ARBA00073838"/>
    </source>
</evidence>